<name>A0AAU2UZU6_9ACTN</name>
<evidence type="ECO:0000313" key="4">
    <source>
        <dbReference type="EMBL" id="WTW60611.1"/>
    </source>
</evidence>
<dbReference type="CDD" id="cd00051">
    <property type="entry name" value="EFh"/>
    <property type="match status" value="1"/>
</dbReference>
<keyword evidence="1" id="KW-0479">Metal-binding</keyword>
<proteinExistence type="predicted"/>
<accession>A0AAU2UZU6</accession>
<dbReference type="Pfam" id="PF13499">
    <property type="entry name" value="EF-hand_7"/>
    <property type="match status" value="1"/>
</dbReference>
<keyword evidence="2" id="KW-0677">Repeat</keyword>
<evidence type="ECO:0000256" key="1">
    <source>
        <dbReference type="ARBA" id="ARBA00022723"/>
    </source>
</evidence>
<dbReference type="SUPFAM" id="SSF47473">
    <property type="entry name" value="EF-hand"/>
    <property type="match status" value="1"/>
</dbReference>
<reference evidence="4" key="1">
    <citation type="submission" date="2022-10" db="EMBL/GenBank/DDBJ databases">
        <title>The complete genomes of actinobacterial strains from the NBC collection.</title>
        <authorList>
            <person name="Joergensen T.S."/>
            <person name="Alvarez Arevalo M."/>
            <person name="Sterndorff E.B."/>
            <person name="Faurdal D."/>
            <person name="Vuksanovic O."/>
            <person name="Mourched A.-S."/>
            <person name="Charusanti P."/>
            <person name="Shaw S."/>
            <person name="Blin K."/>
            <person name="Weber T."/>
        </authorList>
    </citation>
    <scope>NUCLEOTIDE SEQUENCE</scope>
    <source>
        <strain evidence="4">NBC_00003</strain>
    </source>
</reference>
<feature type="domain" description="EF-hand" evidence="3">
    <location>
        <begin position="61"/>
        <end position="96"/>
    </location>
</feature>
<dbReference type="SMART" id="SM00054">
    <property type="entry name" value="EFh"/>
    <property type="match status" value="4"/>
</dbReference>
<sequence length="190" mass="20822">MPETTPPSVFLDRKLARRFRTYDLDGDGVIERGDFRAAAEAMAQEFDQKPGTAARERLTSLCLGLWEHLAAVADHDGDGRISEAEYKAAFHAGLLETPESFDAGYVPFLHAIMDIADSDGDGRLTIEEHVRWTGALMNLPATDARKIAVRLDADGDGLIERDDLLSAIRAYYFDESPDSAGSWLLGPLPA</sequence>
<feature type="domain" description="EF-hand" evidence="3">
    <location>
        <begin position="10"/>
        <end position="45"/>
    </location>
</feature>
<dbReference type="PROSITE" id="PS00018">
    <property type="entry name" value="EF_HAND_1"/>
    <property type="match status" value="3"/>
</dbReference>
<dbReference type="AlphaFoldDB" id="A0AAU2UZU6"/>
<dbReference type="InterPro" id="IPR018247">
    <property type="entry name" value="EF_Hand_1_Ca_BS"/>
</dbReference>
<dbReference type="InterPro" id="IPR011992">
    <property type="entry name" value="EF-hand-dom_pair"/>
</dbReference>
<protein>
    <submittedName>
        <fullName evidence="4">EF-hand domain-containing protein</fullName>
    </submittedName>
</protein>
<evidence type="ECO:0000259" key="3">
    <source>
        <dbReference type="PROSITE" id="PS50222"/>
    </source>
</evidence>
<organism evidence="4">
    <name type="scientific">Streptomyces sp. NBC_00003</name>
    <dbReference type="NCBI Taxonomy" id="2903608"/>
    <lineage>
        <taxon>Bacteria</taxon>
        <taxon>Bacillati</taxon>
        <taxon>Actinomycetota</taxon>
        <taxon>Actinomycetes</taxon>
        <taxon>Kitasatosporales</taxon>
        <taxon>Streptomycetaceae</taxon>
        <taxon>Streptomyces</taxon>
    </lineage>
</organism>
<dbReference type="Gene3D" id="1.10.238.10">
    <property type="entry name" value="EF-hand"/>
    <property type="match status" value="1"/>
</dbReference>
<dbReference type="PROSITE" id="PS50222">
    <property type="entry name" value="EF_HAND_2"/>
    <property type="match status" value="3"/>
</dbReference>
<evidence type="ECO:0000256" key="2">
    <source>
        <dbReference type="ARBA" id="ARBA00022737"/>
    </source>
</evidence>
<dbReference type="InterPro" id="IPR002048">
    <property type="entry name" value="EF_hand_dom"/>
</dbReference>
<dbReference type="GO" id="GO:0005509">
    <property type="term" value="F:calcium ion binding"/>
    <property type="evidence" value="ECO:0007669"/>
    <property type="project" value="InterPro"/>
</dbReference>
<dbReference type="InterPro" id="IPR039647">
    <property type="entry name" value="EF_hand_pair_protein_CML-like"/>
</dbReference>
<dbReference type="Pfam" id="PF13202">
    <property type="entry name" value="EF-hand_5"/>
    <property type="match status" value="1"/>
</dbReference>
<dbReference type="EMBL" id="CP108318">
    <property type="protein sequence ID" value="WTW60611.1"/>
    <property type="molecule type" value="Genomic_DNA"/>
</dbReference>
<dbReference type="PANTHER" id="PTHR10891">
    <property type="entry name" value="EF-HAND CALCIUM-BINDING DOMAIN CONTAINING PROTEIN"/>
    <property type="match status" value="1"/>
</dbReference>
<gene>
    <name evidence="4" type="ORF">OG549_08120</name>
</gene>
<feature type="domain" description="EF-hand" evidence="3">
    <location>
        <begin position="139"/>
        <end position="174"/>
    </location>
</feature>